<comment type="caution">
    <text evidence="2">The sequence shown here is derived from an EMBL/GenBank/DDBJ whole genome shotgun (WGS) entry which is preliminary data.</text>
</comment>
<accession>A0A840EFW5</accession>
<dbReference type="SUPFAM" id="SSF88723">
    <property type="entry name" value="PIN domain-like"/>
    <property type="match status" value="1"/>
</dbReference>
<keyword evidence="3" id="KW-1185">Reference proteome</keyword>
<dbReference type="AlphaFoldDB" id="A0A840EFW5"/>
<dbReference type="RefSeq" id="WP_183475767.1">
    <property type="nucleotide sequence ID" value="NZ_JACIFO010000001.1"/>
</dbReference>
<dbReference type="Proteomes" id="UP000553034">
    <property type="component" value="Unassembled WGS sequence"/>
</dbReference>
<gene>
    <name evidence="2" type="ORF">GGR32_000384</name>
</gene>
<evidence type="ECO:0000313" key="3">
    <source>
        <dbReference type="Proteomes" id="UP000553034"/>
    </source>
</evidence>
<organism evidence="2 3">
    <name type="scientific">Mesonia hippocampi</name>
    <dbReference type="NCBI Taxonomy" id="1628250"/>
    <lineage>
        <taxon>Bacteria</taxon>
        <taxon>Pseudomonadati</taxon>
        <taxon>Bacteroidota</taxon>
        <taxon>Flavobacteriia</taxon>
        <taxon>Flavobacteriales</taxon>
        <taxon>Flavobacteriaceae</taxon>
        <taxon>Mesonia</taxon>
    </lineage>
</organism>
<dbReference type="Pfam" id="PF13470">
    <property type="entry name" value="PIN_3"/>
    <property type="match status" value="1"/>
</dbReference>
<feature type="domain" description="PIN" evidence="1">
    <location>
        <begin position="3"/>
        <end position="117"/>
    </location>
</feature>
<evidence type="ECO:0000313" key="2">
    <source>
        <dbReference type="EMBL" id="MBB4118112.1"/>
    </source>
</evidence>
<proteinExistence type="predicted"/>
<dbReference type="Gene3D" id="3.40.50.1010">
    <property type="entry name" value="5'-nuclease"/>
    <property type="match status" value="1"/>
</dbReference>
<dbReference type="EMBL" id="JACIFO010000001">
    <property type="protein sequence ID" value="MBB4118112.1"/>
    <property type="molecule type" value="Genomic_DNA"/>
</dbReference>
<evidence type="ECO:0000259" key="1">
    <source>
        <dbReference type="Pfam" id="PF13470"/>
    </source>
</evidence>
<protein>
    <submittedName>
        <fullName evidence="2">Putative nucleic acid-binding protein</fullName>
    </submittedName>
</protein>
<dbReference type="InterPro" id="IPR029060">
    <property type="entry name" value="PIN-like_dom_sf"/>
</dbReference>
<name>A0A840EFW5_9FLAO</name>
<sequence length="142" mass="16212">MDKVLIDTDVLMDFFFDRKPFAKYSTELINLCAEKQIQGFTTPVIISSVYYLLRKTAKHNIIVEKIKQLLTIIEIVKMDKNAVMNALNSEFKDFEDALQNFSAIENGQIKIILTRNLKDFKKSELAILTPETYLKGKASASA</sequence>
<reference evidence="2 3" key="1">
    <citation type="submission" date="2020-08" db="EMBL/GenBank/DDBJ databases">
        <title>Genomic Encyclopedia of Type Strains, Phase IV (KMG-IV): sequencing the most valuable type-strain genomes for metagenomic binning, comparative biology and taxonomic classification.</title>
        <authorList>
            <person name="Goeker M."/>
        </authorList>
    </citation>
    <scope>NUCLEOTIDE SEQUENCE [LARGE SCALE GENOMIC DNA]</scope>
    <source>
        <strain evidence="2 3">DSM 29568</strain>
    </source>
</reference>
<dbReference type="InterPro" id="IPR002716">
    <property type="entry name" value="PIN_dom"/>
</dbReference>